<dbReference type="NCBIfam" id="TIGR00611">
    <property type="entry name" value="recf"/>
    <property type="match status" value="1"/>
</dbReference>
<feature type="binding site" evidence="13">
    <location>
        <begin position="30"/>
        <end position="37"/>
    </location>
    <ligand>
        <name>ATP</name>
        <dbReference type="ChEBI" id="CHEBI:30616"/>
    </ligand>
</feature>
<keyword evidence="4 13" id="KW-0963">Cytoplasm</keyword>
<evidence type="ECO:0000256" key="14">
    <source>
        <dbReference type="RuleBase" id="RU000578"/>
    </source>
</evidence>
<evidence type="ECO:0000256" key="12">
    <source>
        <dbReference type="ARBA" id="ARBA00025401"/>
    </source>
</evidence>
<comment type="similarity">
    <text evidence="2 13 14">Belongs to the RecF family.</text>
</comment>
<dbReference type="FunFam" id="1.20.1050.90:FF:000004">
    <property type="entry name" value="DNA replication and repair protein RecF"/>
    <property type="match status" value="1"/>
</dbReference>
<dbReference type="RefSeq" id="WP_030354379.1">
    <property type="nucleotide sequence ID" value="NZ_AZSP01000245.1"/>
</dbReference>
<accession>A0A2T7T1V8</accession>
<dbReference type="FunFam" id="3.40.50.300:FF:000730">
    <property type="entry name" value="DNA replication and repair protein RecF"/>
    <property type="match status" value="1"/>
</dbReference>
<dbReference type="GO" id="GO:0000731">
    <property type="term" value="P:DNA synthesis involved in DNA repair"/>
    <property type="evidence" value="ECO:0007669"/>
    <property type="project" value="TreeGrafter"/>
</dbReference>
<dbReference type="PROSITE" id="PS00617">
    <property type="entry name" value="RECF_1"/>
    <property type="match status" value="1"/>
</dbReference>
<dbReference type="PANTHER" id="PTHR32182:SF0">
    <property type="entry name" value="DNA REPLICATION AND REPAIR PROTEIN RECF"/>
    <property type="match status" value="1"/>
</dbReference>
<comment type="caution">
    <text evidence="17">The sequence shown here is derived from an EMBL/GenBank/DDBJ whole genome shotgun (WGS) entry which is preliminary data.</text>
</comment>
<dbReference type="InterPro" id="IPR003395">
    <property type="entry name" value="RecF/RecN/SMC_N"/>
</dbReference>
<evidence type="ECO:0000256" key="15">
    <source>
        <dbReference type="SAM" id="MobiDB-lite"/>
    </source>
</evidence>
<dbReference type="STRING" id="1440053.GCA_000718095_05412"/>
<dbReference type="Gene3D" id="3.40.50.300">
    <property type="entry name" value="P-loop containing nucleotide triphosphate hydrolases"/>
    <property type="match status" value="1"/>
</dbReference>
<protein>
    <recommendedName>
        <fullName evidence="3 13">DNA replication and repair protein RecF</fullName>
    </recommendedName>
</protein>
<dbReference type="Proteomes" id="UP000245992">
    <property type="component" value="Unassembled WGS sequence"/>
</dbReference>
<comment type="subcellular location">
    <subcellularLocation>
        <location evidence="1 13 14">Cytoplasm</location>
    </subcellularLocation>
</comment>
<evidence type="ECO:0000256" key="11">
    <source>
        <dbReference type="ARBA" id="ARBA00023236"/>
    </source>
</evidence>
<dbReference type="EMBL" id="AZSP01000245">
    <property type="protein sequence ID" value="PVE09148.1"/>
    <property type="molecule type" value="Genomic_DNA"/>
</dbReference>
<dbReference type="InterPro" id="IPR001238">
    <property type="entry name" value="DNA-binding_RecF"/>
</dbReference>
<dbReference type="Gene3D" id="1.20.1050.90">
    <property type="entry name" value="RecF/RecN/SMC, N-terminal domain"/>
    <property type="match status" value="1"/>
</dbReference>
<dbReference type="SUPFAM" id="SSF52540">
    <property type="entry name" value="P-loop containing nucleoside triphosphate hydrolases"/>
    <property type="match status" value="1"/>
</dbReference>
<dbReference type="GO" id="GO:0003697">
    <property type="term" value="F:single-stranded DNA binding"/>
    <property type="evidence" value="ECO:0007669"/>
    <property type="project" value="UniProtKB-UniRule"/>
</dbReference>
<evidence type="ECO:0000256" key="10">
    <source>
        <dbReference type="ARBA" id="ARBA00023204"/>
    </source>
</evidence>
<evidence type="ECO:0000256" key="5">
    <source>
        <dbReference type="ARBA" id="ARBA00022705"/>
    </source>
</evidence>
<evidence type="ECO:0000256" key="13">
    <source>
        <dbReference type="HAMAP-Rule" id="MF_00365"/>
    </source>
</evidence>
<keyword evidence="6 13" id="KW-0547">Nucleotide-binding</keyword>
<evidence type="ECO:0000256" key="3">
    <source>
        <dbReference type="ARBA" id="ARBA00020170"/>
    </source>
</evidence>
<feature type="region of interest" description="Disordered" evidence="15">
    <location>
        <begin position="228"/>
        <end position="263"/>
    </location>
</feature>
<gene>
    <name evidence="13" type="primary">recF</name>
    <name evidence="17" type="ORF">Y717_04570</name>
</gene>
<dbReference type="PROSITE" id="PS00618">
    <property type="entry name" value="RECF_2"/>
    <property type="match status" value="1"/>
</dbReference>
<dbReference type="AlphaFoldDB" id="A0A2T7T1V8"/>
<name>A0A2T7T1V8_9ACTN</name>
<evidence type="ECO:0000313" key="18">
    <source>
        <dbReference type="Proteomes" id="UP000245992"/>
    </source>
</evidence>
<keyword evidence="7 13" id="KW-0227">DNA damage</keyword>
<dbReference type="GO" id="GO:0005737">
    <property type="term" value="C:cytoplasm"/>
    <property type="evidence" value="ECO:0007669"/>
    <property type="project" value="UniProtKB-SubCell"/>
</dbReference>
<feature type="domain" description="RecF/RecN/SMC N-terminal" evidence="16">
    <location>
        <begin position="3"/>
        <end position="374"/>
    </location>
</feature>
<comment type="function">
    <text evidence="12 13 14">The RecF protein is involved in DNA metabolism; it is required for DNA replication and normal SOS inducibility. RecF binds preferentially to single-stranded, linear DNA. It also seems to bind ATP.</text>
</comment>
<dbReference type="GO" id="GO:0006260">
    <property type="term" value="P:DNA replication"/>
    <property type="evidence" value="ECO:0007669"/>
    <property type="project" value="UniProtKB-UniRule"/>
</dbReference>
<dbReference type="PANTHER" id="PTHR32182">
    <property type="entry name" value="DNA REPLICATION AND REPAIR PROTEIN RECF"/>
    <property type="match status" value="1"/>
</dbReference>
<evidence type="ECO:0000256" key="4">
    <source>
        <dbReference type="ARBA" id="ARBA00022490"/>
    </source>
</evidence>
<dbReference type="GO" id="GO:0005524">
    <property type="term" value="F:ATP binding"/>
    <property type="evidence" value="ECO:0007669"/>
    <property type="project" value="UniProtKB-UniRule"/>
</dbReference>
<dbReference type="CDD" id="cd03242">
    <property type="entry name" value="ABC_RecF"/>
    <property type="match status" value="1"/>
</dbReference>
<evidence type="ECO:0000313" key="17">
    <source>
        <dbReference type="EMBL" id="PVE09148.1"/>
    </source>
</evidence>
<keyword evidence="18" id="KW-1185">Reference proteome</keyword>
<reference evidence="17 18" key="1">
    <citation type="submission" date="2013-12" db="EMBL/GenBank/DDBJ databases">
        <title>Annotated genome of Streptomyces scopuliridis.</title>
        <authorList>
            <person name="Olson J.B."/>
        </authorList>
    </citation>
    <scope>NUCLEOTIDE SEQUENCE [LARGE SCALE GENOMIC DNA]</scope>
    <source>
        <strain evidence="17 18">RB72</strain>
    </source>
</reference>
<keyword evidence="8 13" id="KW-0067">ATP-binding</keyword>
<dbReference type="InterPro" id="IPR042174">
    <property type="entry name" value="RecF_2"/>
</dbReference>
<feature type="compositionally biased region" description="Low complexity" evidence="15">
    <location>
        <begin position="233"/>
        <end position="259"/>
    </location>
</feature>
<evidence type="ECO:0000256" key="6">
    <source>
        <dbReference type="ARBA" id="ARBA00022741"/>
    </source>
</evidence>
<proteinExistence type="inferred from homology"/>
<evidence type="ECO:0000256" key="2">
    <source>
        <dbReference type="ARBA" id="ARBA00008016"/>
    </source>
</evidence>
<dbReference type="OrthoDB" id="9803889at2"/>
<evidence type="ECO:0000256" key="7">
    <source>
        <dbReference type="ARBA" id="ARBA00022763"/>
    </source>
</evidence>
<keyword evidence="5 13" id="KW-0235">DNA replication</keyword>
<dbReference type="HAMAP" id="MF_00365">
    <property type="entry name" value="RecF"/>
    <property type="match status" value="1"/>
</dbReference>
<dbReference type="Pfam" id="PF02463">
    <property type="entry name" value="SMC_N"/>
    <property type="match status" value="1"/>
</dbReference>
<keyword evidence="10 13" id="KW-0234">DNA repair</keyword>
<keyword evidence="11 13" id="KW-0742">SOS response</keyword>
<organism evidence="17 18">
    <name type="scientific">Streptomyces scopuliridis RB72</name>
    <dbReference type="NCBI Taxonomy" id="1440053"/>
    <lineage>
        <taxon>Bacteria</taxon>
        <taxon>Bacillati</taxon>
        <taxon>Actinomycetota</taxon>
        <taxon>Actinomycetes</taxon>
        <taxon>Kitasatosporales</taxon>
        <taxon>Streptomycetaceae</taxon>
        <taxon>Streptomyces</taxon>
    </lineage>
</organism>
<evidence type="ECO:0000256" key="8">
    <source>
        <dbReference type="ARBA" id="ARBA00022840"/>
    </source>
</evidence>
<evidence type="ECO:0000256" key="1">
    <source>
        <dbReference type="ARBA" id="ARBA00004496"/>
    </source>
</evidence>
<dbReference type="GO" id="GO:0006302">
    <property type="term" value="P:double-strand break repair"/>
    <property type="evidence" value="ECO:0007669"/>
    <property type="project" value="TreeGrafter"/>
</dbReference>
<keyword evidence="9 13" id="KW-0238">DNA-binding</keyword>
<evidence type="ECO:0000259" key="16">
    <source>
        <dbReference type="Pfam" id="PF02463"/>
    </source>
</evidence>
<sequence>MHVTHLSLADFRSYARVEVPLDPGVTAFVGANGQGKTNLVEAVGYLATLGSHRVSSDAPLVRMGADRAVIRAAVTQGERSQLVELELNPGRANRARINRSSQVRPRDVLGIVRTVLFAPEDLALVKGDPGERRRFLDELITARSPRMAGVRSDYDRVLRQRNTLLKSAAMARRHGGRGMDLSTLDVWDQHLARAGAELLAQRVDLIATLQPLADKAYEQLAPGGGPVALEYRSSAGDPGDSGAPGASGDDASGPGAADGLMPSGMTSRDELYAHLLAALADVRKQEIERGVTLVGPHRDDLVLKLGRLPAKGYASHGECWSFALALRLASYDLLRAEGNEPVLVLDDVFAELDARRRERLAELVVPGEQVLVTAAVDDDVPGVLAGARFAVADGAVERV</sequence>
<dbReference type="InterPro" id="IPR027417">
    <property type="entry name" value="P-loop_NTPase"/>
</dbReference>
<evidence type="ECO:0000256" key="9">
    <source>
        <dbReference type="ARBA" id="ARBA00023125"/>
    </source>
</evidence>
<dbReference type="InterPro" id="IPR018078">
    <property type="entry name" value="DNA-binding_RecF_CS"/>
</dbReference>
<dbReference type="GO" id="GO:0009432">
    <property type="term" value="P:SOS response"/>
    <property type="evidence" value="ECO:0007669"/>
    <property type="project" value="UniProtKB-UniRule"/>
</dbReference>